<feature type="region of interest" description="Disordered" evidence="1">
    <location>
        <begin position="228"/>
        <end position="265"/>
    </location>
</feature>
<keyword evidence="3" id="KW-1185">Reference proteome</keyword>
<accession>A0ABP0VA17</accession>
<proteinExistence type="predicted"/>
<reference evidence="2" key="1">
    <citation type="submission" date="2024-02" db="EMBL/GenBank/DDBJ databases">
        <authorList>
            <consortium name="ELIXIR-Norway"/>
            <consortium name="Elixir Norway"/>
        </authorList>
    </citation>
    <scope>NUCLEOTIDE SEQUENCE</scope>
</reference>
<feature type="region of interest" description="Disordered" evidence="1">
    <location>
        <begin position="1"/>
        <end position="28"/>
    </location>
</feature>
<dbReference type="Proteomes" id="UP001497444">
    <property type="component" value="Unassembled WGS sequence"/>
</dbReference>
<feature type="compositionally biased region" description="Basic and acidic residues" evidence="1">
    <location>
        <begin position="239"/>
        <end position="249"/>
    </location>
</feature>
<protein>
    <submittedName>
        <fullName evidence="2">Uncharacterized protein</fullName>
    </submittedName>
</protein>
<name>A0ABP0VA17_9BRYO</name>
<evidence type="ECO:0000256" key="1">
    <source>
        <dbReference type="SAM" id="MobiDB-lite"/>
    </source>
</evidence>
<sequence>DTIKLSQSSAVHRSEKKRGSQLCSACGPRQMAPDSTGTCLLIQNKILEDFGNQPRGDGTSDVAIMQYRAALETNLNLPDAASPAGSFPHTLGIANQEYTEESTEPVGTDRNPLLTDAGHRILDPELAVSDVRPDLQMGLTDRNIVSPAMAHKVQGLNSTSVCVSLADHSGSVPVPPDNSFSADAYLALHASTSSSPGFEVRLRDQDIMPAGVADDSHGVDPVEVPLADLSGSVSVPPTDNEHKGEREKGMVGWENGGAIPPPGLG</sequence>
<evidence type="ECO:0000313" key="2">
    <source>
        <dbReference type="EMBL" id="CAK9250831.1"/>
    </source>
</evidence>
<gene>
    <name evidence="2" type="ORF">CSSPJE1EN1_LOCUS26209</name>
</gene>
<comment type="caution">
    <text evidence="2">The sequence shown here is derived from an EMBL/GenBank/DDBJ whole genome shotgun (WGS) entry which is preliminary data.</text>
</comment>
<dbReference type="EMBL" id="CAXAQS010000251">
    <property type="protein sequence ID" value="CAK9250831.1"/>
    <property type="molecule type" value="Genomic_DNA"/>
</dbReference>
<evidence type="ECO:0000313" key="3">
    <source>
        <dbReference type="Proteomes" id="UP001497444"/>
    </source>
</evidence>
<feature type="compositionally biased region" description="Polar residues" evidence="1">
    <location>
        <begin position="1"/>
        <end position="11"/>
    </location>
</feature>
<organism evidence="2 3">
    <name type="scientific">Sphagnum jensenii</name>
    <dbReference type="NCBI Taxonomy" id="128206"/>
    <lineage>
        <taxon>Eukaryota</taxon>
        <taxon>Viridiplantae</taxon>
        <taxon>Streptophyta</taxon>
        <taxon>Embryophyta</taxon>
        <taxon>Bryophyta</taxon>
        <taxon>Sphagnophytina</taxon>
        <taxon>Sphagnopsida</taxon>
        <taxon>Sphagnales</taxon>
        <taxon>Sphagnaceae</taxon>
        <taxon>Sphagnum</taxon>
    </lineage>
</organism>
<feature type="non-terminal residue" evidence="2">
    <location>
        <position position="1"/>
    </location>
</feature>